<keyword evidence="1" id="KW-0472">Membrane</keyword>
<proteinExistence type="predicted"/>
<evidence type="ECO:0000313" key="3">
    <source>
        <dbReference type="Proteomes" id="UP000662703"/>
    </source>
</evidence>
<organism evidence="2 3">
    <name type="scientific">Alloalcanivorax profundimaris</name>
    <dbReference type="NCBI Taxonomy" id="2735259"/>
    <lineage>
        <taxon>Bacteria</taxon>
        <taxon>Pseudomonadati</taxon>
        <taxon>Pseudomonadota</taxon>
        <taxon>Gammaproteobacteria</taxon>
        <taxon>Oceanospirillales</taxon>
        <taxon>Alcanivoracaceae</taxon>
        <taxon>Alloalcanivorax</taxon>
    </lineage>
</organism>
<dbReference type="SUPFAM" id="SSF53474">
    <property type="entry name" value="alpha/beta-Hydrolases"/>
    <property type="match status" value="1"/>
</dbReference>
<reference evidence="2 3" key="1">
    <citation type="submission" date="2012-09" db="EMBL/GenBank/DDBJ databases">
        <title>Genome Sequence of alkane-degrading Bacterium Alcanivorax sp. 521-1.</title>
        <authorList>
            <person name="Lai Q."/>
            <person name="Shao Z."/>
        </authorList>
    </citation>
    <scope>NUCLEOTIDE SEQUENCE [LARGE SCALE GENOMIC DNA]</scope>
    <source>
        <strain evidence="2 3">521-1</strain>
    </source>
</reference>
<dbReference type="InterPro" id="IPR002918">
    <property type="entry name" value="Lipase_EstA/Esterase_EstB"/>
</dbReference>
<dbReference type="Proteomes" id="UP000662703">
    <property type="component" value="Unassembled WGS sequence"/>
</dbReference>
<dbReference type="RefSeq" id="WP_323745835.1">
    <property type="nucleotide sequence ID" value="NZ_ARXX01000037.1"/>
</dbReference>
<dbReference type="PANTHER" id="PTHR37946:SF1">
    <property type="entry name" value="SLL1969 PROTEIN"/>
    <property type="match status" value="1"/>
</dbReference>
<keyword evidence="1" id="KW-0812">Transmembrane</keyword>
<evidence type="ECO:0008006" key="4">
    <source>
        <dbReference type="Google" id="ProtNLM"/>
    </source>
</evidence>
<sequence length="289" mass="32411">MIEVLETAMFWILSVVLVVIVLIPTYVTLAFYLVWHYDRRNFPEPVLGEAPPALKPGRVVRAMLLEAASLTFLVATYPLRVIQDASPKRAHASDRPPVVLIHGYGGNSANFLWMQWRLRRWGFRNVYAVSYTPPHINMRKLSDQVARHVERVLERTGAEQVDLVCHSMGGPLSRYAIKNLGLAGRVRKVITLGSPHYGSRIAALFPARGAAAQMRYRSPFVQELAEEGECPGGARFFCLYSEMDNFVLPAATAVLENAEENLHLPYLGHCSLLYSPRVARAVADRLRAD</sequence>
<protein>
    <recommendedName>
        <fullName evidence="4">Alpha/beta fold hydrolase</fullName>
    </recommendedName>
</protein>
<dbReference type="Gene3D" id="3.40.50.1820">
    <property type="entry name" value="alpha/beta hydrolase"/>
    <property type="match status" value="1"/>
</dbReference>
<feature type="transmembrane region" description="Helical" evidence="1">
    <location>
        <begin position="12"/>
        <end position="35"/>
    </location>
</feature>
<keyword evidence="1" id="KW-1133">Transmembrane helix</keyword>
<keyword evidence="3" id="KW-1185">Reference proteome</keyword>
<name>A0ABS0ASL6_9GAMM</name>
<dbReference type="PANTHER" id="PTHR37946">
    <property type="entry name" value="SLL1969 PROTEIN"/>
    <property type="match status" value="1"/>
</dbReference>
<dbReference type="InterPro" id="IPR029058">
    <property type="entry name" value="AB_hydrolase_fold"/>
</dbReference>
<comment type="caution">
    <text evidence="2">The sequence shown here is derived from an EMBL/GenBank/DDBJ whole genome shotgun (WGS) entry which is preliminary data.</text>
</comment>
<evidence type="ECO:0000313" key="2">
    <source>
        <dbReference type="EMBL" id="MBF5057132.1"/>
    </source>
</evidence>
<gene>
    <name evidence="2" type="ORF">Y5W_02426</name>
</gene>
<evidence type="ECO:0000256" key="1">
    <source>
        <dbReference type="SAM" id="Phobius"/>
    </source>
</evidence>
<dbReference type="EMBL" id="ARXX01000037">
    <property type="protein sequence ID" value="MBF5057132.1"/>
    <property type="molecule type" value="Genomic_DNA"/>
</dbReference>
<accession>A0ABS0ASL6</accession>
<dbReference type="Pfam" id="PF01674">
    <property type="entry name" value="Lipase_2"/>
    <property type="match status" value="1"/>
</dbReference>